<sequence>MTRASPKRRERNYRQYCGLAAALDAVGERWTLLIVRECMLGPRRYKELLADLPGIGTNLLSERLKKLCALGVLSHEESTDRGYVYELTGMGESLREPVKGLARWGMALLDEVPDDSVVRPHWGFLAVEAMADATRCPSVREEYEFRVDDEVFHLRVDHGVTEAARGACADPALVATTDAATFVRIGSGGCTPLEAVEAGKLSLSGAPEAVLRCSTVLGLSPGS</sequence>
<feature type="domain" description="HTH hxlR-type" evidence="4">
    <location>
        <begin position="17"/>
        <end position="113"/>
    </location>
</feature>
<evidence type="ECO:0000259" key="4">
    <source>
        <dbReference type="PROSITE" id="PS51118"/>
    </source>
</evidence>
<evidence type="ECO:0000256" key="2">
    <source>
        <dbReference type="ARBA" id="ARBA00023125"/>
    </source>
</evidence>
<dbReference type="PANTHER" id="PTHR33204:SF18">
    <property type="entry name" value="TRANSCRIPTIONAL REGULATORY PROTEIN"/>
    <property type="match status" value="1"/>
</dbReference>
<gene>
    <name evidence="5" type="ORF">FHR84_000994</name>
</gene>
<dbReference type="Proteomes" id="UP000548304">
    <property type="component" value="Unassembled WGS sequence"/>
</dbReference>
<evidence type="ECO:0000256" key="3">
    <source>
        <dbReference type="ARBA" id="ARBA00023163"/>
    </source>
</evidence>
<dbReference type="RefSeq" id="WP_343075149.1">
    <property type="nucleotide sequence ID" value="NZ_JACBYW010000001.1"/>
</dbReference>
<dbReference type="InterPro" id="IPR036388">
    <property type="entry name" value="WH-like_DNA-bd_sf"/>
</dbReference>
<dbReference type="EMBL" id="JACBYW010000001">
    <property type="protein sequence ID" value="NYH77680.1"/>
    <property type="molecule type" value="Genomic_DNA"/>
</dbReference>
<dbReference type="SUPFAM" id="SSF46785">
    <property type="entry name" value="Winged helix' DNA-binding domain"/>
    <property type="match status" value="1"/>
</dbReference>
<dbReference type="InterPro" id="IPR036390">
    <property type="entry name" value="WH_DNA-bd_sf"/>
</dbReference>
<comment type="caution">
    <text evidence="5">The sequence shown here is derived from an EMBL/GenBank/DDBJ whole genome shotgun (WGS) entry which is preliminary data.</text>
</comment>
<keyword evidence="2 5" id="KW-0238">DNA-binding</keyword>
<keyword evidence="6" id="KW-1185">Reference proteome</keyword>
<keyword evidence="3" id="KW-0804">Transcription</keyword>
<protein>
    <submittedName>
        <fullName evidence="5">DNA-binding HxlR family transcriptional regulator</fullName>
    </submittedName>
</protein>
<dbReference type="AlphaFoldDB" id="A0A852YUD8"/>
<evidence type="ECO:0000313" key="5">
    <source>
        <dbReference type="EMBL" id="NYH77680.1"/>
    </source>
</evidence>
<evidence type="ECO:0000313" key="6">
    <source>
        <dbReference type="Proteomes" id="UP000548304"/>
    </source>
</evidence>
<dbReference type="Gene3D" id="3.30.1050.10">
    <property type="entry name" value="SCP2 sterol-binding domain"/>
    <property type="match status" value="1"/>
</dbReference>
<dbReference type="Pfam" id="PF01638">
    <property type="entry name" value="HxlR"/>
    <property type="match status" value="1"/>
</dbReference>
<dbReference type="SUPFAM" id="SSF55718">
    <property type="entry name" value="SCP-like"/>
    <property type="match status" value="1"/>
</dbReference>
<organism evidence="5 6">
    <name type="scientific">Actinopolyspora biskrensis</name>
    <dbReference type="NCBI Taxonomy" id="1470178"/>
    <lineage>
        <taxon>Bacteria</taxon>
        <taxon>Bacillati</taxon>
        <taxon>Actinomycetota</taxon>
        <taxon>Actinomycetes</taxon>
        <taxon>Actinopolysporales</taxon>
        <taxon>Actinopolysporaceae</taxon>
        <taxon>Actinopolyspora</taxon>
    </lineage>
</organism>
<proteinExistence type="predicted"/>
<keyword evidence="1" id="KW-0805">Transcription regulation</keyword>
<dbReference type="PROSITE" id="PS51118">
    <property type="entry name" value="HTH_HXLR"/>
    <property type="match status" value="1"/>
</dbReference>
<evidence type="ECO:0000256" key="1">
    <source>
        <dbReference type="ARBA" id="ARBA00023015"/>
    </source>
</evidence>
<dbReference type="Gene3D" id="1.10.10.10">
    <property type="entry name" value="Winged helix-like DNA-binding domain superfamily/Winged helix DNA-binding domain"/>
    <property type="match status" value="1"/>
</dbReference>
<name>A0A852YUD8_9ACTN</name>
<dbReference type="InterPro" id="IPR036527">
    <property type="entry name" value="SCP2_sterol-bd_dom_sf"/>
</dbReference>
<accession>A0A852YUD8</accession>
<dbReference type="GO" id="GO:0003677">
    <property type="term" value="F:DNA binding"/>
    <property type="evidence" value="ECO:0007669"/>
    <property type="project" value="UniProtKB-KW"/>
</dbReference>
<dbReference type="PANTHER" id="PTHR33204">
    <property type="entry name" value="TRANSCRIPTIONAL REGULATOR, MARR FAMILY"/>
    <property type="match status" value="1"/>
</dbReference>
<dbReference type="InterPro" id="IPR002577">
    <property type="entry name" value="HTH_HxlR"/>
</dbReference>
<reference evidence="5 6" key="1">
    <citation type="submission" date="2020-07" db="EMBL/GenBank/DDBJ databases">
        <title>Genomic Encyclopedia of Type Strains, Phase III (KMG-III): the genomes of soil and plant-associated and newly described type strains.</title>
        <authorList>
            <person name="Whitman W."/>
        </authorList>
    </citation>
    <scope>NUCLEOTIDE SEQUENCE [LARGE SCALE GENOMIC DNA]</scope>
    <source>
        <strain evidence="5 6">CECT 8576</strain>
    </source>
</reference>